<dbReference type="InterPro" id="IPR001296">
    <property type="entry name" value="Glyco_trans_1"/>
</dbReference>
<protein>
    <recommendedName>
        <fullName evidence="5">Glycosyl transferase family 1 domain-containing protein</fullName>
    </recommendedName>
</protein>
<reference evidence="3 4" key="1">
    <citation type="journal article" date="2016" name="Nat. Commun.">
        <title>Thousands of microbial genomes shed light on interconnected biogeochemical processes in an aquifer system.</title>
        <authorList>
            <person name="Anantharaman K."/>
            <person name="Brown C.T."/>
            <person name="Hug L.A."/>
            <person name="Sharon I."/>
            <person name="Castelle C.J."/>
            <person name="Probst A.J."/>
            <person name="Thomas B.C."/>
            <person name="Singh A."/>
            <person name="Wilkins M.J."/>
            <person name="Karaoz U."/>
            <person name="Brodie E.L."/>
            <person name="Williams K.H."/>
            <person name="Hubbard S.S."/>
            <person name="Banfield J.F."/>
        </authorList>
    </citation>
    <scope>NUCLEOTIDE SEQUENCE [LARGE SCALE GENOMIC DNA]</scope>
</reference>
<evidence type="ECO:0000313" key="4">
    <source>
        <dbReference type="Proteomes" id="UP000177230"/>
    </source>
</evidence>
<name>A0A1F5R4J0_9BACT</name>
<gene>
    <name evidence="3" type="ORF">A2024_01035</name>
</gene>
<evidence type="ECO:0008006" key="5">
    <source>
        <dbReference type="Google" id="ProtNLM"/>
    </source>
</evidence>
<dbReference type="InterPro" id="IPR050194">
    <property type="entry name" value="Glycosyltransferase_grp1"/>
</dbReference>
<dbReference type="SUPFAM" id="SSF53756">
    <property type="entry name" value="UDP-Glycosyltransferase/glycogen phosphorylase"/>
    <property type="match status" value="1"/>
</dbReference>
<evidence type="ECO:0000259" key="1">
    <source>
        <dbReference type="Pfam" id="PF00534"/>
    </source>
</evidence>
<dbReference type="AlphaFoldDB" id="A0A1F5R4J0"/>
<dbReference type="PANTHER" id="PTHR45947">
    <property type="entry name" value="SULFOQUINOVOSYL TRANSFERASE SQD2"/>
    <property type="match status" value="1"/>
</dbReference>
<evidence type="ECO:0000313" key="3">
    <source>
        <dbReference type="EMBL" id="OGF08841.1"/>
    </source>
</evidence>
<evidence type="ECO:0000259" key="2">
    <source>
        <dbReference type="Pfam" id="PF13439"/>
    </source>
</evidence>
<dbReference type="Proteomes" id="UP000177230">
    <property type="component" value="Unassembled WGS sequence"/>
</dbReference>
<feature type="domain" description="Glycosyltransferase subfamily 4-like N-terminal" evidence="2">
    <location>
        <begin position="4"/>
        <end position="101"/>
    </location>
</feature>
<dbReference type="Pfam" id="PF13439">
    <property type="entry name" value="Glyco_transf_4"/>
    <property type="match status" value="1"/>
</dbReference>
<dbReference type="GO" id="GO:0016758">
    <property type="term" value="F:hexosyltransferase activity"/>
    <property type="evidence" value="ECO:0007669"/>
    <property type="project" value="TreeGrafter"/>
</dbReference>
<sequence length="303" mass="34357">MSGWYRFLKFVKKTEPDVIHVHYSKDLNLAVPVKQLTGGKMVFTKHLGSYINKKDPWHRFIYRGVDRATAISRLIKDNLVATTPLPEGKVDIVYLGTDTSRFIPDLIRRKAVRDELEISSDAILIGMMGRISYGKGYEDFIQMAQALSGRNVEFLFIGGHSRNEDRYGDKIETEIRDKLGPRAHMTGFKDDRERYLQALDVFVFPSYAESFGLTLTEAMACGLPCVAYGKDGVLDIIDDRKDGLLAEVRNINDLTGQVSLLFDDQAMRIRLGRAGREKVINDFSDSQMLQGFERAYKIALGEQ</sequence>
<dbReference type="Pfam" id="PF00534">
    <property type="entry name" value="Glycos_transf_1"/>
    <property type="match status" value="1"/>
</dbReference>
<feature type="domain" description="Glycosyl transferase family 1" evidence="1">
    <location>
        <begin position="110"/>
        <end position="277"/>
    </location>
</feature>
<dbReference type="CDD" id="cd03801">
    <property type="entry name" value="GT4_PimA-like"/>
    <property type="match status" value="1"/>
</dbReference>
<dbReference type="Gene3D" id="3.40.50.2000">
    <property type="entry name" value="Glycogen Phosphorylase B"/>
    <property type="match status" value="2"/>
</dbReference>
<comment type="caution">
    <text evidence="3">The sequence shown here is derived from an EMBL/GenBank/DDBJ whole genome shotgun (WGS) entry which is preliminary data.</text>
</comment>
<dbReference type="EMBL" id="MFFM01000046">
    <property type="protein sequence ID" value="OGF08841.1"/>
    <property type="molecule type" value="Genomic_DNA"/>
</dbReference>
<organism evidence="3 4">
    <name type="scientific">Candidatus Edwardsbacteria bacterium GWF2_54_11</name>
    <dbReference type="NCBI Taxonomy" id="1817851"/>
    <lineage>
        <taxon>Bacteria</taxon>
        <taxon>Candidatus Edwardsiibacteriota</taxon>
    </lineage>
</organism>
<accession>A0A1F5R4J0</accession>
<proteinExistence type="predicted"/>
<dbReference type="InterPro" id="IPR028098">
    <property type="entry name" value="Glyco_trans_4-like_N"/>
</dbReference>
<dbReference type="PANTHER" id="PTHR45947:SF3">
    <property type="entry name" value="SULFOQUINOVOSYL TRANSFERASE SQD2"/>
    <property type="match status" value="1"/>
</dbReference>